<reference evidence="11" key="1">
    <citation type="submission" date="2021-01" db="EMBL/GenBank/DDBJ databases">
        <authorList>
            <person name="Eckstrom K.M.E."/>
        </authorList>
    </citation>
    <scope>NUCLEOTIDE SEQUENCE</scope>
    <source>
        <strain evidence="11">UVCC 0001</strain>
    </source>
</reference>
<proteinExistence type="inferred from homology"/>
<keyword evidence="4 10" id="KW-0328">Glycosyltransferase</keyword>
<feature type="transmembrane region" description="Helical" evidence="10">
    <location>
        <begin position="300"/>
        <end position="318"/>
    </location>
</feature>
<sequence>MAAVEPASVALGTSRGRETELSKLTMRWTVLASDVLVFFPAALALARLAPVTSGRPSKELTVLVNLLLSPALILIDHGHFQYNCINLGLAVAATALALRGRLLIAAFFFVAALSHKQMLLFYSPAFFAYMLGLALRRPTWPGKISLFGKLAGTVIASFAALWAPFIGSSTHLLAVLGRIFPSSRGLFEDYVANFWCVSSLAIKWRRLLSQRQLLALCALCTLAAFLPALCCTLARPSRRALLLALANASLAFFLFSYQVHEKSVLVPLVALGTLGDRDLSRLAQFAAVFSMLPLLRKDGLALAALASCLAYAGALELVGNGGQGRNAPFRVLPQSARFPFLEDAAIVSWSAAAFFLLFLATNRLQWLEYRHAALHPKHL</sequence>
<evidence type="ECO:0000256" key="5">
    <source>
        <dbReference type="ARBA" id="ARBA00022679"/>
    </source>
</evidence>
<comment type="similarity">
    <text evidence="3 10">Belongs to the ALG6/ALG8 glucosyltransferase family.</text>
</comment>
<evidence type="ECO:0000256" key="2">
    <source>
        <dbReference type="ARBA" id="ARBA00004922"/>
    </source>
</evidence>
<feature type="transmembrane region" description="Helical" evidence="10">
    <location>
        <begin position="119"/>
        <end position="135"/>
    </location>
</feature>
<comment type="pathway">
    <text evidence="2 10">Protein modification; protein glycosylation.</text>
</comment>
<dbReference type="GO" id="GO:0042281">
    <property type="term" value="F:dolichyl pyrophosphate Man9GlcNAc2 alpha-1,3-glucosyltransferase activity"/>
    <property type="evidence" value="ECO:0007669"/>
    <property type="project" value="TreeGrafter"/>
</dbReference>
<feature type="transmembrane region" description="Helical" evidence="10">
    <location>
        <begin position="87"/>
        <end position="113"/>
    </location>
</feature>
<comment type="caution">
    <text evidence="11">The sequence shown here is derived from an EMBL/GenBank/DDBJ whole genome shotgun (WGS) entry which is preliminary data.</text>
</comment>
<dbReference type="EC" id="2.4.1.-" evidence="10"/>
<dbReference type="Pfam" id="PF03155">
    <property type="entry name" value="Alg6_Alg8"/>
    <property type="match status" value="1"/>
</dbReference>
<evidence type="ECO:0000256" key="8">
    <source>
        <dbReference type="ARBA" id="ARBA00022989"/>
    </source>
</evidence>
<dbReference type="PANTHER" id="PTHR12413:SF1">
    <property type="entry name" value="DOLICHYL PYROPHOSPHATE MAN9GLCNAC2 ALPHA-1,3-GLUCOSYLTRANSFERASE"/>
    <property type="match status" value="1"/>
</dbReference>
<evidence type="ECO:0000313" key="12">
    <source>
        <dbReference type="Proteomes" id="UP001255856"/>
    </source>
</evidence>
<evidence type="ECO:0000256" key="6">
    <source>
        <dbReference type="ARBA" id="ARBA00022692"/>
    </source>
</evidence>
<feature type="transmembrane region" description="Helical" evidence="10">
    <location>
        <begin position="28"/>
        <end position="48"/>
    </location>
</feature>
<accession>A0AAD9IMP1</accession>
<feature type="transmembrane region" description="Helical" evidence="10">
    <location>
        <begin position="338"/>
        <end position="360"/>
    </location>
</feature>
<evidence type="ECO:0000256" key="10">
    <source>
        <dbReference type="RuleBase" id="RU363110"/>
    </source>
</evidence>
<evidence type="ECO:0000256" key="9">
    <source>
        <dbReference type="ARBA" id="ARBA00023136"/>
    </source>
</evidence>
<organism evidence="11 12">
    <name type="scientific">Prototheca wickerhamii</name>
    <dbReference type="NCBI Taxonomy" id="3111"/>
    <lineage>
        <taxon>Eukaryota</taxon>
        <taxon>Viridiplantae</taxon>
        <taxon>Chlorophyta</taxon>
        <taxon>core chlorophytes</taxon>
        <taxon>Trebouxiophyceae</taxon>
        <taxon>Chlorellales</taxon>
        <taxon>Chlorellaceae</taxon>
        <taxon>Prototheca</taxon>
    </lineage>
</organism>
<protein>
    <recommendedName>
        <fullName evidence="10">Alpha-1,3-glucosyltransferase</fullName>
        <ecNumber evidence="10">2.4.1.-</ecNumber>
    </recommendedName>
</protein>
<keyword evidence="12" id="KW-1185">Reference proteome</keyword>
<name>A0AAD9IMP1_PROWI</name>
<feature type="transmembrane region" description="Helical" evidence="10">
    <location>
        <begin position="213"/>
        <end position="234"/>
    </location>
</feature>
<dbReference type="InterPro" id="IPR004856">
    <property type="entry name" value="Glyco_trans_ALG6/ALG8"/>
</dbReference>
<keyword evidence="9 10" id="KW-0472">Membrane</keyword>
<dbReference type="GO" id="GO:0005789">
    <property type="term" value="C:endoplasmic reticulum membrane"/>
    <property type="evidence" value="ECO:0007669"/>
    <property type="project" value="UniProtKB-SubCell"/>
</dbReference>
<feature type="transmembrane region" description="Helical" evidence="10">
    <location>
        <begin position="60"/>
        <end position="75"/>
    </location>
</feature>
<evidence type="ECO:0000256" key="1">
    <source>
        <dbReference type="ARBA" id="ARBA00004477"/>
    </source>
</evidence>
<dbReference type="EMBL" id="JASFZW010000004">
    <property type="protein sequence ID" value="KAK2078822.1"/>
    <property type="molecule type" value="Genomic_DNA"/>
</dbReference>
<dbReference type="Proteomes" id="UP001255856">
    <property type="component" value="Unassembled WGS sequence"/>
</dbReference>
<feature type="transmembrane region" description="Helical" evidence="10">
    <location>
        <begin position="147"/>
        <end position="166"/>
    </location>
</feature>
<evidence type="ECO:0000256" key="3">
    <source>
        <dbReference type="ARBA" id="ARBA00008715"/>
    </source>
</evidence>
<evidence type="ECO:0000256" key="7">
    <source>
        <dbReference type="ARBA" id="ARBA00022824"/>
    </source>
</evidence>
<comment type="subcellular location">
    <subcellularLocation>
        <location evidence="1 10">Endoplasmic reticulum membrane</location>
        <topology evidence="1 10">Multi-pass membrane protein</topology>
    </subcellularLocation>
</comment>
<evidence type="ECO:0000313" key="11">
    <source>
        <dbReference type="EMBL" id="KAK2078822.1"/>
    </source>
</evidence>
<feature type="transmembrane region" description="Helical" evidence="10">
    <location>
        <begin position="241"/>
        <end position="259"/>
    </location>
</feature>
<keyword evidence="5 10" id="KW-0808">Transferase</keyword>
<dbReference type="AlphaFoldDB" id="A0AAD9IMP1"/>
<keyword evidence="6 10" id="KW-0812">Transmembrane</keyword>
<keyword evidence="8 10" id="KW-1133">Transmembrane helix</keyword>
<dbReference type="PANTHER" id="PTHR12413">
    <property type="entry name" value="DOLICHYL GLYCOSYLTRANSFERASE"/>
    <property type="match status" value="1"/>
</dbReference>
<keyword evidence="7 10" id="KW-0256">Endoplasmic reticulum</keyword>
<gene>
    <name evidence="11" type="ORF">QBZ16_003662</name>
</gene>
<evidence type="ECO:0000256" key="4">
    <source>
        <dbReference type="ARBA" id="ARBA00022676"/>
    </source>
</evidence>